<evidence type="ECO:0000313" key="4">
    <source>
        <dbReference type="EMBL" id="CAL4801946.1"/>
    </source>
</evidence>
<dbReference type="EMBL" id="CAMXCT020006457">
    <property type="protein sequence ID" value="CAL1168009.1"/>
    <property type="molecule type" value="Genomic_DNA"/>
</dbReference>
<dbReference type="EMBL" id="CAMXCT010006457">
    <property type="protein sequence ID" value="CAI4014634.1"/>
    <property type="molecule type" value="Genomic_DNA"/>
</dbReference>
<evidence type="ECO:0000256" key="1">
    <source>
        <dbReference type="SAM" id="MobiDB-lite"/>
    </source>
</evidence>
<proteinExistence type="predicted"/>
<sequence>MSSSPALATDALFAALAKHPRVTAGDGHPMPDRCRVEDLFDWEAVAKETKMSREALLDATFGPGPRRAGLLRTRRGTAQWPLTEEGRRQLGVLVIPDFVQEDEETKILGDFFDSETGAGLPWEEREGGGYHASFGPTFIPKSGYKVDKSKAFTELPSALDSIRSRLQRLLRFDDFDADTVNDAGVAESLRRYAMSAATRGGRQGALSQAFVQRYELDGDEMTCNRKQALGMHFDSRNANAEVVIGLSLGEDQGHIFFSRSGPHKGQPFPLSLAKALEERGDGILVELPRRALYMFYGFARYHLRHGVPWHHDAARGGYRRVTVTLRSVPRPMPTAAPAAKRRRKDGEDAKQRRLMEMLQSFAQPLEKAAPLIDLTD</sequence>
<evidence type="ECO:0000313" key="2">
    <source>
        <dbReference type="EMBL" id="CAI4014634.1"/>
    </source>
</evidence>
<reference evidence="2" key="1">
    <citation type="submission" date="2022-10" db="EMBL/GenBank/DDBJ databases">
        <authorList>
            <person name="Chen Y."/>
            <person name="Dougan E. K."/>
            <person name="Chan C."/>
            <person name="Rhodes N."/>
            <person name="Thang M."/>
        </authorList>
    </citation>
    <scope>NUCLEOTIDE SEQUENCE</scope>
</reference>
<dbReference type="Proteomes" id="UP001152797">
    <property type="component" value="Unassembled WGS sequence"/>
</dbReference>
<feature type="region of interest" description="Disordered" evidence="1">
    <location>
        <begin position="329"/>
        <end position="352"/>
    </location>
</feature>
<reference evidence="3" key="2">
    <citation type="submission" date="2024-04" db="EMBL/GenBank/DDBJ databases">
        <authorList>
            <person name="Chen Y."/>
            <person name="Shah S."/>
            <person name="Dougan E. K."/>
            <person name="Thang M."/>
            <person name="Chan C."/>
        </authorList>
    </citation>
    <scope>NUCLEOTIDE SEQUENCE [LARGE SCALE GENOMIC DNA]</scope>
</reference>
<dbReference type="SUPFAM" id="SSF51197">
    <property type="entry name" value="Clavaminate synthase-like"/>
    <property type="match status" value="1"/>
</dbReference>
<dbReference type="Gene3D" id="2.60.120.590">
    <property type="entry name" value="Alpha-ketoglutarate-dependent dioxygenase AlkB-like"/>
    <property type="match status" value="1"/>
</dbReference>
<dbReference type="PANTHER" id="PTHR12463:SF1">
    <property type="entry name" value="2-OXOGLUTARATE AND FE-DEPENDENT OXYGENASE FAMILY PROTEIN"/>
    <property type="match status" value="1"/>
</dbReference>
<dbReference type="GO" id="GO:0032451">
    <property type="term" value="F:demethylase activity"/>
    <property type="evidence" value="ECO:0007669"/>
    <property type="project" value="TreeGrafter"/>
</dbReference>
<protein>
    <submittedName>
        <fullName evidence="4">Glucose-6-phosphate dehydrogenase (NADP(+))</fullName>
    </submittedName>
</protein>
<organism evidence="2">
    <name type="scientific">Cladocopium goreaui</name>
    <dbReference type="NCBI Taxonomy" id="2562237"/>
    <lineage>
        <taxon>Eukaryota</taxon>
        <taxon>Sar</taxon>
        <taxon>Alveolata</taxon>
        <taxon>Dinophyceae</taxon>
        <taxon>Suessiales</taxon>
        <taxon>Symbiodiniaceae</taxon>
        <taxon>Cladocopium</taxon>
    </lineage>
</organism>
<dbReference type="AlphaFoldDB" id="A0A9P1DQK4"/>
<dbReference type="GO" id="GO:0016491">
    <property type="term" value="F:oxidoreductase activity"/>
    <property type="evidence" value="ECO:0007669"/>
    <property type="project" value="TreeGrafter"/>
</dbReference>
<gene>
    <name evidence="2" type="ORF">C1SCF055_LOCUS39526</name>
</gene>
<dbReference type="InterPro" id="IPR032857">
    <property type="entry name" value="ALKBH4"/>
</dbReference>
<comment type="caution">
    <text evidence="2">The sequence shown here is derived from an EMBL/GenBank/DDBJ whole genome shotgun (WGS) entry which is preliminary data.</text>
</comment>
<dbReference type="PANTHER" id="PTHR12463">
    <property type="entry name" value="OXYGENASE-RELATED"/>
    <property type="match status" value="1"/>
</dbReference>
<dbReference type="InterPro" id="IPR037151">
    <property type="entry name" value="AlkB-like_sf"/>
</dbReference>
<dbReference type="OrthoDB" id="271595at2759"/>
<name>A0A9P1DQK4_9DINO</name>
<keyword evidence="5" id="KW-1185">Reference proteome</keyword>
<dbReference type="GO" id="GO:0070988">
    <property type="term" value="P:demethylation"/>
    <property type="evidence" value="ECO:0007669"/>
    <property type="project" value="InterPro"/>
</dbReference>
<evidence type="ECO:0000313" key="5">
    <source>
        <dbReference type="Proteomes" id="UP001152797"/>
    </source>
</evidence>
<dbReference type="EMBL" id="CAMXCT030006457">
    <property type="protein sequence ID" value="CAL4801946.1"/>
    <property type="molecule type" value="Genomic_DNA"/>
</dbReference>
<accession>A0A9P1DQK4</accession>
<evidence type="ECO:0000313" key="3">
    <source>
        <dbReference type="EMBL" id="CAL1168009.1"/>
    </source>
</evidence>